<evidence type="ECO:0000313" key="8">
    <source>
        <dbReference type="Proteomes" id="UP000627292"/>
    </source>
</evidence>
<keyword evidence="3" id="KW-0597">Phosphoprotein</keyword>
<protein>
    <recommendedName>
        <fullName evidence="2">histidine kinase</fullName>
        <ecNumber evidence="2">2.7.13.3</ecNumber>
    </recommendedName>
</protein>
<evidence type="ECO:0000313" key="7">
    <source>
        <dbReference type="EMBL" id="GGH74179.1"/>
    </source>
</evidence>
<proteinExistence type="predicted"/>
<dbReference type="SMART" id="SM00065">
    <property type="entry name" value="GAF"/>
    <property type="match status" value="1"/>
</dbReference>
<gene>
    <name evidence="7" type="ORF">GCM10011379_36510</name>
</gene>
<dbReference type="InterPro" id="IPR029016">
    <property type="entry name" value="GAF-like_dom_sf"/>
</dbReference>
<dbReference type="InterPro" id="IPR005467">
    <property type="entry name" value="His_kinase_dom"/>
</dbReference>
<comment type="caution">
    <text evidence="7">The sequence shown here is derived from an EMBL/GenBank/DDBJ whole genome shotgun (WGS) entry which is preliminary data.</text>
</comment>
<dbReference type="Pfam" id="PF01590">
    <property type="entry name" value="GAF"/>
    <property type="match status" value="1"/>
</dbReference>
<dbReference type="SUPFAM" id="SSF47384">
    <property type="entry name" value="Homodimeric domain of signal transducing histidine kinase"/>
    <property type="match status" value="1"/>
</dbReference>
<dbReference type="SMART" id="SM00387">
    <property type="entry name" value="HATPase_c"/>
    <property type="match status" value="1"/>
</dbReference>
<dbReference type="Gene3D" id="3.30.565.10">
    <property type="entry name" value="Histidine kinase-like ATPase, C-terminal domain"/>
    <property type="match status" value="1"/>
</dbReference>
<evidence type="ECO:0000256" key="2">
    <source>
        <dbReference type="ARBA" id="ARBA00012438"/>
    </source>
</evidence>
<dbReference type="SUPFAM" id="SSF55874">
    <property type="entry name" value="ATPase domain of HSP90 chaperone/DNA topoisomerase II/histidine kinase"/>
    <property type="match status" value="1"/>
</dbReference>
<dbReference type="Proteomes" id="UP000627292">
    <property type="component" value="Unassembled WGS sequence"/>
</dbReference>
<dbReference type="EC" id="2.7.13.3" evidence="2"/>
<dbReference type="InterPro" id="IPR052162">
    <property type="entry name" value="Sensor_kinase/Photoreceptor"/>
</dbReference>
<feature type="domain" description="Histidine kinase" evidence="6">
    <location>
        <begin position="191"/>
        <end position="419"/>
    </location>
</feature>
<dbReference type="SUPFAM" id="SSF55781">
    <property type="entry name" value="GAF domain-like"/>
    <property type="match status" value="1"/>
</dbReference>
<evidence type="ECO:0000256" key="4">
    <source>
        <dbReference type="ARBA" id="ARBA00022679"/>
    </source>
</evidence>
<dbReference type="InterPro" id="IPR036890">
    <property type="entry name" value="HATPase_C_sf"/>
</dbReference>
<comment type="catalytic activity">
    <reaction evidence="1">
        <text>ATP + protein L-histidine = ADP + protein N-phospho-L-histidine.</text>
        <dbReference type="EC" id="2.7.13.3"/>
    </reaction>
</comment>
<dbReference type="InterPro" id="IPR003594">
    <property type="entry name" value="HATPase_dom"/>
</dbReference>
<dbReference type="PROSITE" id="PS50109">
    <property type="entry name" value="HIS_KIN"/>
    <property type="match status" value="1"/>
</dbReference>
<evidence type="ECO:0000256" key="3">
    <source>
        <dbReference type="ARBA" id="ARBA00022553"/>
    </source>
</evidence>
<keyword evidence="4" id="KW-0808">Transferase</keyword>
<dbReference type="PANTHER" id="PTHR43304:SF1">
    <property type="entry name" value="PAC DOMAIN-CONTAINING PROTEIN"/>
    <property type="match status" value="1"/>
</dbReference>
<evidence type="ECO:0000256" key="5">
    <source>
        <dbReference type="ARBA" id="ARBA00022777"/>
    </source>
</evidence>
<keyword evidence="5 7" id="KW-0418">Kinase</keyword>
<keyword evidence="8" id="KW-1185">Reference proteome</keyword>
<dbReference type="PANTHER" id="PTHR43304">
    <property type="entry name" value="PHYTOCHROME-LIKE PROTEIN CPH1"/>
    <property type="match status" value="1"/>
</dbReference>
<accession>A0A917MX92</accession>
<dbReference type="AlphaFoldDB" id="A0A917MX92"/>
<dbReference type="Pfam" id="PF02518">
    <property type="entry name" value="HATPase_c"/>
    <property type="match status" value="1"/>
</dbReference>
<evidence type="ECO:0000259" key="6">
    <source>
        <dbReference type="PROSITE" id="PS50109"/>
    </source>
</evidence>
<evidence type="ECO:0000256" key="1">
    <source>
        <dbReference type="ARBA" id="ARBA00000085"/>
    </source>
</evidence>
<organism evidence="7 8">
    <name type="scientific">Filimonas zeae</name>
    <dbReference type="NCBI Taxonomy" id="1737353"/>
    <lineage>
        <taxon>Bacteria</taxon>
        <taxon>Pseudomonadati</taxon>
        <taxon>Bacteroidota</taxon>
        <taxon>Chitinophagia</taxon>
        <taxon>Chitinophagales</taxon>
        <taxon>Chitinophagaceae</taxon>
        <taxon>Filimonas</taxon>
    </lineage>
</organism>
<sequence length="421" mass="47835">MFENMEMPDKKLLEDIQKIQSLEIIPSILDLVCRSTGMRFAAVARVTEKQWIACVVKDDIEFGLKAGGELQIETTICNDIRSTGEPVVIDHVREDERFKNHHTPRIYGFQSYISMPIILKDGTFFGTLCAIDPLPIPLSDMNAATMFALYADLISFHLYSQEQRAQQNQLLESTRFQLQQSQNNLRQYSHISRHTLQEPLRKLQLFSGMLEQDMNLPPNHKAVTIAGKINILAAEFSTMINDLTDFSDFEQKTDEFQLVDLDTVLKAVLNRLRFKIAAKEALVHRSTLTILPAIPQQISQLFYHVLDNALTFTNPLVPVEINVYGCDVTAEELAAYTHLTDKDNYYKVCIEDNGIGFDRGHSSQIFDLFARLNTKEQYAGIGMGLSQARKIIEHHNGFIIVDSETGKGTRFCLVFPKTLPQ</sequence>
<dbReference type="InterPro" id="IPR004358">
    <property type="entry name" value="Sig_transdc_His_kin-like_C"/>
</dbReference>
<reference evidence="7" key="2">
    <citation type="submission" date="2020-09" db="EMBL/GenBank/DDBJ databases">
        <authorList>
            <person name="Sun Q."/>
            <person name="Zhou Y."/>
        </authorList>
    </citation>
    <scope>NUCLEOTIDE SEQUENCE</scope>
    <source>
        <strain evidence="7">CGMCC 1.15290</strain>
    </source>
</reference>
<dbReference type="Gene3D" id="3.30.450.40">
    <property type="match status" value="1"/>
</dbReference>
<dbReference type="InterPro" id="IPR003018">
    <property type="entry name" value="GAF"/>
</dbReference>
<dbReference type="GO" id="GO:0000155">
    <property type="term" value="F:phosphorelay sensor kinase activity"/>
    <property type="evidence" value="ECO:0007669"/>
    <property type="project" value="InterPro"/>
</dbReference>
<dbReference type="InterPro" id="IPR036097">
    <property type="entry name" value="HisK_dim/P_sf"/>
</dbReference>
<reference evidence="7" key="1">
    <citation type="journal article" date="2014" name="Int. J. Syst. Evol. Microbiol.">
        <title>Complete genome sequence of Corynebacterium casei LMG S-19264T (=DSM 44701T), isolated from a smear-ripened cheese.</title>
        <authorList>
            <consortium name="US DOE Joint Genome Institute (JGI-PGF)"/>
            <person name="Walter F."/>
            <person name="Albersmeier A."/>
            <person name="Kalinowski J."/>
            <person name="Ruckert C."/>
        </authorList>
    </citation>
    <scope>NUCLEOTIDE SEQUENCE</scope>
    <source>
        <strain evidence="7">CGMCC 1.15290</strain>
    </source>
</reference>
<dbReference type="PRINTS" id="PR00344">
    <property type="entry name" value="BCTRLSENSOR"/>
</dbReference>
<name>A0A917MX92_9BACT</name>
<dbReference type="EMBL" id="BMIB01000003">
    <property type="protein sequence ID" value="GGH74179.1"/>
    <property type="molecule type" value="Genomic_DNA"/>
</dbReference>